<accession>A0A8H5M139</accession>
<keyword evidence="2" id="KW-0067">ATP-binding</keyword>
<keyword evidence="2" id="KW-0347">Helicase</keyword>
<dbReference type="PANTHER" id="PTHR47958">
    <property type="entry name" value="ATP-DEPENDENT RNA HELICASE DBP3"/>
    <property type="match status" value="1"/>
</dbReference>
<sequence>MSSWLTHHLLLPQQHYTDRTTQHIQSVLAPPDPSQPQTCLCIAGETERFIRSVSISLAPPRFPRLTPKRQLLSPVVKGHDIIMIAQARPSTCKLVSYTITIFAGHVCQGYQVLILAPTHELAQQIQKVVVVALEDSMNIKYHAYVGGTNVREDMAKLQEGVHVVVVIPGRVYDMINRRALKSDTIKIFCLDEVDEMLSRGFKDQIYKVFQLLPQDTHCGSYLSEIHLARSVAPSSCIHHLR</sequence>
<evidence type="ECO:0000256" key="2">
    <source>
        <dbReference type="ARBA" id="ARBA00022806"/>
    </source>
</evidence>
<evidence type="ECO:0000256" key="1">
    <source>
        <dbReference type="ARBA" id="ARBA00022801"/>
    </source>
</evidence>
<dbReference type="Pfam" id="PF00270">
    <property type="entry name" value="DEAD"/>
    <property type="match status" value="1"/>
</dbReference>
<gene>
    <name evidence="4" type="ORF">D9757_009499</name>
</gene>
<dbReference type="GO" id="GO:0005524">
    <property type="term" value="F:ATP binding"/>
    <property type="evidence" value="ECO:0007669"/>
    <property type="project" value="InterPro"/>
</dbReference>
<organism evidence="4 5">
    <name type="scientific">Collybiopsis confluens</name>
    <dbReference type="NCBI Taxonomy" id="2823264"/>
    <lineage>
        <taxon>Eukaryota</taxon>
        <taxon>Fungi</taxon>
        <taxon>Dikarya</taxon>
        <taxon>Basidiomycota</taxon>
        <taxon>Agaricomycotina</taxon>
        <taxon>Agaricomycetes</taxon>
        <taxon>Agaricomycetidae</taxon>
        <taxon>Agaricales</taxon>
        <taxon>Marasmiineae</taxon>
        <taxon>Omphalotaceae</taxon>
        <taxon>Collybiopsis</taxon>
    </lineage>
</organism>
<dbReference type="Proteomes" id="UP000518752">
    <property type="component" value="Unassembled WGS sequence"/>
</dbReference>
<dbReference type="OrthoDB" id="10265785at2759"/>
<keyword evidence="5" id="KW-1185">Reference proteome</keyword>
<dbReference type="InterPro" id="IPR027417">
    <property type="entry name" value="P-loop_NTPase"/>
</dbReference>
<dbReference type="InterPro" id="IPR011545">
    <property type="entry name" value="DEAD/DEAH_box_helicase_dom"/>
</dbReference>
<keyword evidence="1" id="KW-0378">Hydrolase</keyword>
<feature type="domain" description="Helicase ATP-binding" evidence="3">
    <location>
        <begin position="73"/>
        <end position="241"/>
    </location>
</feature>
<dbReference type="GO" id="GO:0004386">
    <property type="term" value="F:helicase activity"/>
    <property type="evidence" value="ECO:0007669"/>
    <property type="project" value="UniProtKB-KW"/>
</dbReference>
<keyword evidence="2" id="KW-0547">Nucleotide-binding</keyword>
<name>A0A8H5M139_9AGAR</name>
<reference evidence="4 5" key="1">
    <citation type="journal article" date="2020" name="ISME J.">
        <title>Uncovering the hidden diversity of litter-decomposition mechanisms in mushroom-forming fungi.</title>
        <authorList>
            <person name="Floudas D."/>
            <person name="Bentzer J."/>
            <person name="Ahren D."/>
            <person name="Johansson T."/>
            <person name="Persson P."/>
            <person name="Tunlid A."/>
        </authorList>
    </citation>
    <scope>NUCLEOTIDE SEQUENCE [LARGE SCALE GENOMIC DNA]</scope>
    <source>
        <strain evidence="4 5">CBS 406.79</strain>
    </source>
</reference>
<dbReference type="GO" id="GO:0003676">
    <property type="term" value="F:nucleic acid binding"/>
    <property type="evidence" value="ECO:0007669"/>
    <property type="project" value="InterPro"/>
</dbReference>
<comment type="caution">
    <text evidence="4">The sequence shown here is derived from an EMBL/GenBank/DDBJ whole genome shotgun (WGS) entry which is preliminary data.</text>
</comment>
<evidence type="ECO:0000313" key="4">
    <source>
        <dbReference type="EMBL" id="KAF5376776.1"/>
    </source>
</evidence>
<evidence type="ECO:0000313" key="5">
    <source>
        <dbReference type="Proteomes" id="UP000518752"/>
    </source>
</evidence>
<dbReference type="GO" id="GO:0016787">
    <property type="term" value="F:hydrolase activity"/>
    <property type="evidence" value="ECO:0007669"/>
    <property type="project" value="UniProtKB-KW"/>
</dbReference>
<protein>
    <recommendedName>
        <fullName evidence="3">Helicase ATP-binding domain-containing protein</fullName>
    </recommendedName>
</protein>
<dbReference type="AlphaFoldDB" id="A0A8H5M139"/>
<evidence type="ECO:0000259" key="3">
    <source>
        <dbReference type="PROSITE" id="PS51192"/>
    </source>
</evidence>
<dbReference type="InterPro" id="IPR014001">
    <property type="entry name" value="Helicase_ATP-bd"/>
</dbReference>
<dbReference type="SUPFAM" id="SSF52540">
    <property type="entry name" value="P-loop containing nucleoside triphosphate hydrolases"/>
    <property type="match status" value="1"/>
</dbReference>
<dbReference type="EMBL" id="JAACJN010000088">
    <property type="protein sequence ID" value="KAF5376776.1"/>
    <property type="molecule type" value="Genomic_DNA"/>
</dbReference>
<proteinExistence type="predicted"/>
<dbReference type="PROSITE" id="PS51192">
    <property type="entry name" value="HELICASE_ATP_BIND_1"/>
    <property type="match status" value="1"/>
</dbReference>
<dbReference type="Gene3D" id="3.40.50.300">
    <property type="entry name" value="P-loop containing nucleotide triphosphate hydrolases"/>
    <property type="match status" value="1"/>
</dbReference>
<dbReference type="SMART" id="SM00487">
    <property type="entry name" value="DEXDc"/>
    <property type="match status" value="1"/>
</dbReference>